<dbReference type="Gene3D" id="3.40.850.10">
    <property type="entry name" value="Kinesin motor domain"/>
    <property type="match status" value="2"/>
</dbReference>
<comment type="caution">
    <text evidence="13">The sequence shown here is derived from an EMBL/GenBank/DDBJ whole genome shotgun (WGS) entry which is preliminary data.</text>
</comment>
<accession>A0ABR2ZHJ0</accession>
<comment type="similarity">
    <text evidence="9">Belongs to the TRAFAC class myosin-kinesin ATPase superfamily. Myosin family.</text>
</comment>
<feature type="binding site" evidence="9">
    <location>
        <begin position="14"/>
        <end position="21"/>
    </location>
    <ligand>
        <name>ATP</name>
        <dbReference type="ChEBI" id="CHEBI:30616"/>
    </ligand>
</feature>
<keyword evidence="3" id="KW-0963">Cytoplasm</keyword>
<evidence type="ECO:0000256" key="10">
    <source>
        <dbReference type="SAM" id="MobiDB-lite"/>
    </source>
</evidence>
<feature type="region of interest" description="Disordered" evidence="10">
    <location>
        <begin position="1"/>
        <end position="20"/>
    </location>
</feature>
<proteinExistence type="inferred from homology"/>
<evidence type="ECO:0000256" key="1">
    <source>
        <dbReference type="ARBA" id="ARBA00004245"/>
    </source>
</evidence>
<evidence type="ECO:0000256" key="2">
    <source>
        <dbReference type="ARBA" id="ARBA00004316"/>
    </source>
</evidence>
<keyword evidence="6 9" id="KW-0505">Motor protein</keyword>
<evidence type="ECO:0000256" key="7">
    <source>
        <dbReference type="ARBA" id="ARBA00023212"/>
    </source>
</evidence>
<dbReference type="SUPFAM" id="SSF52540">
    <property type="entry name" value="P-loop containing nucleoside triphosphate hydrolases"/>
    <property type="match status" value="2"/>
</dbReference>
<keyword evidence="4" id="KW-0677">Repeat</keyword>
<keyword evidence="9" id="KW-0547">Nucleotide-binding</keyword>
<keyword evidence="11" id="KW-0812">Transmembrane</keyword>
<evidence type="ECO:0000313" key="13">
    <source>
        <dbReference type="EMBL" id="KAL0061125.1"/>
    </source>
</evidence>
<evidence type="ECO:0000256" key="5">
    <source>
        <dbReference type="ARBA" id="ARBA00023123"/>
    </source>
</evidence>
<dbReference type="EMBL" id="JBBXMP010000147">
    <property type="protein sequence ID" value="KAL0061125.1"/>
    <property type="molecule type" value="Genomic_DNA"/>
</dbReference>
<comment type="subcellular location">
    <subcellularLocation>
        <location evidence="2">Cell projection</location>
    </subcellularLocation>
    <subcellularLocation>
        <location evidence="1">Cytoplasm</location>
        <location evidence="1">Cytoskeleton</location>
    </subcellularLocation>
</comment>
<dbReference type="SMART" id="SM00242">
    <property type="entry name" value="MYSc"/>
    <property type="match status" value="1"/>
</dbReference>
<dbReference type="PANTHER" id="PTHR46256:SF3">
    <property type="entry name" value="MYOSIN MOTOR DOMAIN-CONTAINING PROTEIN"/>
    <property type="match status" value="1"/>
</dbReference>
<keyword evidence="8" id="KW-0966">Cell projection</keyword>
<dbReference type="InterPro" id="IPR001609">
    <property type="entry name" value="Myosin_head_motor_dom-like"/>
</dbReference>
<dbReference type="PROSITE" id="PS51456">
    <property type="entry name" value="MYOSIN_MOTOR"/>
    <property type="match status" value="1"/>
</dbReference>
<reference evidence="13 14" key="1">
    <citation type="submission" date="2024-05" db="EMBL/GenBank/DDBJ databases">
        <title>A draft genome resource for the thread blight pathogen Marasmius tenuissimus strain MS-2.</title>
        <authorList>
            <person name="Yulfo-Soto G.E."/>
            <person name="Baruah I.K."/>
            <person name="Amoako-Attah I."/>
            <person name="Bukari Y."/>
            <person name="Meinhardt L.W."/>
            <person name="Bailey B.A."/>
            <person name="Cohen S.P."/>
        </authorList>
    </citation>
    <scope>NUCLEOTIDE SEQUENCE [LARGE SCALE GENOMIC DNA]</scope>
    <source>
        <strain evidence="13 14">MS-2</strain>
    </source>
</reference>
<evidence type="ECO:0000313" key="14">
    <source>
        <dbReference type="Proteomes" id="UP001437256"/>
    </source>
</evidence>
<dbReference type="Gene3D" id="1.20.58.530">
    <property type="match status" value="1"/>
</dbReference>
<keyword evidence="11" id="KW-0472">Membrane</keyword>
<evidence type="ECO:0000256" key="11">
    <source>
        <dbReference type="SAM" id="Phobius"/>
    </source>
</evidence>
<dbReference type="Gene3D" id="1.10.10.820">
    <property type="match status" value="1"/>
</dbReference>
<evidence type="ECO:0000256" key="6">
    <source>
        <dbReference type="ARBA" id="ARBA00023175"/>
    </source>
</evidence>
<feature type="domain" description="Myosin motor" evidence="12">
    <location>
        <begin position="1"/>
        <end position="354"/>
    </location>
</feature>
<organism evidence="13 14">
    <name type="scientific">Marasmius tenuissimus</name>
    <dbReference type="NCBI Taxonomy" id="585030"/>
    <lineage>
        <taxon>Eukaryota</taxon>
        <taxon>Fungi</taxon>
        <taxon>Dikarya</taxon>
        <taxon>Basidiomycota</taxon>
        <taxon>Agaricomycotina</taxon>
        <taxon>Agaricomycetes</taxon>
        <taxon>Agaricomycetidae</taxon>
        <taxon>Agaricales</taxon>
        <taxon>Marasmiineae</taxon>
        <taxon>Marasmiaceae</taxon>
        <taxon>Marasmius</taxon>
    </lineage>
</organism>
<dbReference type="PANTHER" id="PTHR46256">
    <property type="entry name" value="AGAP011099-PA"/>
    <property type="match status" value="1"/>
</dbReference>
<protein>
    <recommendedName>
        <fullName evidence="12">Myosin motor domain-containing protein</fullName>
    </recommendedName>
</protein>
<keyword evidence="7" id="KW-0206">Cytoskeleton</keyword>
<evidence type="ECO:0000256" key="4">
    <source>
        <dbReference type="ARBA" id="ARBA00022737"/>
    </source>
</evidence>
<dbReference type="Gene3D" id="1.20.120.720">
    <property type="entry name" value="Myosin VI head, motor domain, U50 subdomain"/>
    <property type="match status" value="1"/>
</dbReference>
<sequence>MKKTTQDQAIVFSGETGSGKSESRRLAIKTILEVSVSSPGKKGSKLTSQVPAADFVLKSFGNARTPFNPNTSRFEKYSELQFSDRGQLTGLEYYLEKNRVAGAPSGEQNFHIFYYLVAGASAEERAHLHLDDKTQYRYLGQWPGATAPRGGTAMDDGVADLQFLDRGRLTGAKTLEYYLEKNRVAGAPSGEHNFHIFFYLVAGISAEERAHLHLDNKTQYRYLGQRPGATAPRGGTARDNDSLRFEQLKVALKTIGFSKHHVAQTCQLLAAILHLGNLKFTVDRHRNEACLSYKPKLVKKKMCTGFLDPDSASDNRDELTKSLYFLLFVWLNKHNQCLCKDDFSNHSSFKTGSIDRSGYPTFTVHHFNGPVTYSSENFLERNQHELNSDFVSLLRGGAGDAGAVGVGELSFCIRGEHDAAGVLGEVWGGDGRSWGYGRDGEGEGIGEGIAGKDSVWVGEHGYHTWKPTGLPLASGLPPLRRPTLFAEAGLSPRALAEPYAPYHSPGLDAAGGDDPWAASYGDAFSTSSQQLPLVSNASPFIRADHQCDDSASNFGLESYAPSRNMFHNAEKAGLANEQAFPGEVQEGETTEVVKESSAHHCWVALCWILTWWLPNPCLTYIGRMKRLDIQQVWREKLALNIMIWFACACAIFVIAVLGLLICPTQHVYSTTELTGHSFQNIESSGSLSAPNGEVSPDSASGDREFMHPVVIDIFRFNSDGGDITKQLNNLNIGSTILAHQKTSPEHLHHQESQ</sequence>
<evidence type="ECO:0000256" key="3">
    <source>
        <dbReference type="ARBA" id="ARBA00022490"/>
    </source>
</evidence>
<dbReference type="InterPro" id="IPR027417">
    <property type="entry name" value="P-loop_NTPase"/>
</dbReference>
<keyword evidence="9" id="KW-0009">Actin-binding</keyword>
<dbReference type="Pfam" id="PF00063">
    <property type="entry name" value="Myosin_head"/>
    <property type="match status" value="2"/>
</dbReference>
<keyword evidence="11" id="KW-1133">Transmembrane helix</keyword>
<dbReference type="InterPro" id="IPR036961">
    <property type="entry name" value="Kinesin_motor_dom_sf"/>
</dbReference>
<gene>
    <name evidence="13" type="ORF">AAF712_012045</name>
</gene>
<name>A0ABR2ZHJ0_9AGAR</name>
<evidence type="ECO:0000256" key="9">
    <source>
        <dbReference type="PROSITE-ProRule" id="PRU00782"/>
    </source>
</evidence>
<evidence type="ECO:0000256" key="8">
    <source>
        <dbReference type="ARBA" id="ARBA00023273"/>
    </source>
</evidence>
<dbReference type="Proteomes" id="UP001437256">
    <property type="component" value="Unassembled WGS sequence"/>
</dbReference>
<comment type="caution">
    <text evidence="9">Lacks conserved residue(s) required for the propagation of feature annotation.</text>
</comment>
<dbReference type="PRINTS" id="PR00193">
    <property type="entry name" value="MYOSINHEAVY"/>
</dbReference>
<keyword evidence="5 9" id="KW-0518">Myosin</keyword>
<evidence type="ECO:0000259" key="12">
    <source>
        <dbReference type="PROSITE" id="PS51456"/>
    </source>
</evidence>
<feature type="transmembrane region" description="Helical" evidence="11">
    <location>
        <begin position="641"/>
        <end position="661"/>
    </location>
</feature>
<keyword evidence="9" id="KW-0067">ATP-binding</keyword>
<dbReference type="InterPro" id="IPR052409">
    <property type="entry name" value="Myosin-III_kinase_activity"/>
</dbReference>
<keyword evidence="14" id="KW-1185">Reference proteome</keyword>